<protein>
    <submittedName>
        <fullName evidence="1">Unannotated protein</fullName>
    </submittedName>
</protein>
<proteinExistence type="predicted"/>
<organism evidence="1">
    <name type="scientific">freshwater metagenome</name>
    <dbReference type="NCBI Taxonomy" id="449393"/>
    <lineage>
        <taxon>unclassified sequences</taxon>
        <taxon>metagenomes</taxon>
        <taxon>ecological metagenomes</taxon>
    </lineage>
</organism>
<dbReference type="AlphaFoldDB" id="A0A6J6BUP7"/>
<name>A0A6J6BUP7_9ZZZZ</name>
<reference evidence="1" key="1">
    <citation type="submission" date="2020-05" db="EMBL/GenBank/DDBJ databases">
        <authorList>
            <person name="Chiriac C."/>
            <person name="Salcher M."/>
            <person name="Ghai R."/>
            <person name="Kavagutti S V."/>
        </authorList>
    </citation>
    <scope>NUCLEOTIDE SEQUENCE</scope>
</reference>
<dbReference type="EMBL" id="CAEZSO010000077">
    <property type="protein sequence ID" value="CAB4542444.1"/>
    <property type="molecule type" value="Genomic_DNA"/>
</dbReference>
<evidence type="ECO:0000313" key="1">
    <source>
        <dbReference type="EMBL" id="CAB4542444.1"/>
    </source>
</evidence>
<gene>
    <name evidence="1" type="ORF">UFOPK1446_00482</name>
</gene>
<sequence>MLCAQCDDSARGTCRFCGRGVCATHHSNLPFVVTLFGVQPPQAIVVGGTLWCGVCRPQPEPIAMPELNR</sequence>
<accession>A0A6J6BUP7</accession>